<accession>A0ABR2E8Z6</accession>
<dbReference type="Proteomes" id="UP001472677">
    <property type="component" value="Unassembled WGS sequence"/>
</dbReference>
<protein>
    <submittedName>
        <fullName evidence="1">Uncharacterized protein</fullName>
    </submittedName>
</protein>
<proteinExistence type="predicted"/>
<reference evidence="1 2" key="1">
    <citation type="journal article" date="2024" name="G3 (Bethesda)">
        <title>Genome assembly of Hibiscus sabdariffa L. provides insights into metabolisms of medicinal natural products.</title>
        <authorList>
            <person name="Kim T."/>
        </authorList>
    </citation>
    <scope>NUCLEOTIDE SEQUENCE [LARGE SCALE GENOMIC DNA]</scope>
    <source>
        <strain evidence="1">TK-2024</strain>
        <tissue evidence="1">Old leaves</tissue>
    </source>
</reference>
<keyword evidence="2" id="KW-1185">Reference proteome</keyword>
<sequence>MAKYKARTSYWRKKRIDKNPSPTLSIDGKEKAIADHTRGKENCFNEFNAYLNSQDSASKPVSPVTIGPSWVEVVEKSTGIDQNEKFGELEVAGENPVSDRVREDVLAMGLERHEAQLEDVDLEEGKLFYLG</sequence>
<evidence type="ECO:0000313" key="2">
    <source>
        <dbReference type="Proteomes" id="UP001472677"/>
    </source>
</evidence>
<comment type="caution">
    <text evidence="1">The sequence shown here is derived from an EMBL/GenBank/DDBJ whole genome shotgun (WGS) entry which is preliminary data.</text>
</comment>
<evidence type="ECO:0000313" key="1">
    <source>
        <dbReference type="EMBL" id="KAK8553801.1"/>
    </source>
</evidence>
<dbReference type="EMBL" id="JBBPBM010000019">
    <property type="protein sequence ID" value="KAK8553801.1"/>
    <property type="molecule type" value="Genomic_DNA"/>
</dbReference>
<gene>
    <name evidence="1" type="ORF">V6N12_030784</name>
</gene>
<organism evidence="1 2">
    <name type="scientific">Hibiscus sabdariffa</name>
    <name type="common">roselle</name>
    <dbReference type="NCBI Taxonomy" id="183260"/>
    <lineage>
        <taxon>Eukaryota</taxon>
        <taxon>Viridiplantae</taxon>
        <taxon>Streptophyta</taxon>
        <taxon>Embryophyta</taxon>
        <taxon>Tracheophyta</taxon>
        <taxon>Spermatophyta</taxon>
        <taxon>Magnoliopsida</taxon>
        <taxon>eudicotyledons</taxon>
        <taxon>Gunneridae</taxon>
        <taxon>Pentapetalae</taxon>
        <taxon>rosids</taxon>
        <taxon>malvids</taxon>
        <taxon>Malvales</taxon>
        <taxon>Malvaceae</taxon>
        <taxon>Malvoideae</taxon>
        <taxon>Hibiscus</taxon>
    </lineage>
</organism>
<name>A0ABR2E8Z6_9ROSI</name>